<organism evidence="3 5">
    <name type="scientific">Serendipita vermifera MAFF 305830</name>
    <dbReference type="NCBI Taxonomy" id="933852"/>
    <lineage>
        <taxon>Eukaryota</taxon>
        <taxon>Fungi</taxon>
        <taxon>Dikarya</taxon>
        <taxon>Basidiomycota</taxon>
        <taxon>Agaricomycotina</taxon>
        <taxon>Agaricomycetes</taxon>
        <taxon>Sebacinales</taxon>
        <taxon>Serendipitaceae</taxon>
        <taxon>Serendipita</taxon>
    </lineage>
</organism>
<feature type="region of interest" description="Disordered" evidence="1">
    <location>
        <begin position="215"/>
        <end position="236"/>
    </location>
</feature>
<proteinExistence type="predicted"/>
<evidence type="ECO:0000313" key="3">
    <source>
        <dbReference type="EMBL" id="KIM19987.1"/>
    </source>
</evidence>
<feature type="compositionally biased region" description="Basic residues" evidence="1">
    <location>
        <begin position="317"/>
        <end position="326"/>
    </location>
</feature>
<keyword evidence="2" id="KW-1133">Transmembrane helix</keyword>
<feature type="region of interest" description="Disordered" evidence="1">
    <location>
        <begin position="92"/>
        <end position="119"/>
    </location>
</feature>
<gene>
    <name evidence="3" type="ORF">M408DRAFT_168131</name>
    <name evidence="4" type="ORF">M408DRAFT_277237</name>
</gene>
<accession>A0A0C2WQS5</accession>
<keyword evidence="2" id="KW-0472">Membrane</keyword>
<evidence type="ECO:0000256" key="2">
    <source>
        <dbReference type="SAM" id="Phobius"/>
    </source>
</evidence>
<name>A0A0C2WQS5_SERVB</name>
<dbReference type="EMBL" id="KN824346">
    <property type="protein sequence ID" value="KIM22914.1"/>
    <property type="molecule type" value="Genomic_DNA"/>
</dbReference>
<reference evidence="5" key="2">
    <citation type="submission" date="2015-01" db="EMBL/GenBank/DDBJ databases">
        <title>Evolutionary Origins and Diversification of the Mycorrhizal Mutualists.</title>
        <authorList>
            <consortium name="DOE Joint Genome Institute"/>
            <consortium name="Mycorrhizal Genomics Consortium"/>
            <person name="Kohler A."/>
            <person name="Kuo A."/>
            <person name="Nagy L.G."/>
            <person name="Floudas D."/>
            <person name="Copeland A."/>
            <person name="Barry K.W."/>
            <person name="Cichocki N."/>
            <person name="Veneault-Fourrey C."/>
            <person name="LaButti K."/>
            <person name="Lindquist E.A."/>
            <person name="Lipzen A."/>
            <person name="Lundell T."/>
            <person name="Morin E."/>
            <person name="Murat C."/>
            <person name="Riley R."/>
            <person name="Ohm R."/>
            <person name="Sun H."/>
            <person name="Tunlid A."/>
            <person name="Henrissat B."/>
            <person name="Grigoriev I.V."/>
            <person name="Hibbett D.S."/>
            <person name="Martin F."/>
        </authorList>
    </citation>
    <scope>NUCLEOTIDE SEQUENCE [LARGE SCALE GENOMIC DNA]</scope>
    <source>
        <strain evidence="4 5">MAFF 305830</strain>
    </source>
</reference>
<dbReference type="AlphaFoldDB" id="A0A0C2WQS5"/>
<reference evidence="3 5" key="1">
    <citation type="submission" date="2014-04" db="EMBL/GenBank/DDBJ databases">
        <authorList>
            <consortium name="DOE Joint Genome Institute"/>
            <person name="Kuo A."/>
            <person name="Zuccaro A."/>
            <person name="Kohler A."/>
            <person name="Nagy L.G."/>
            <person name="Floudas D."/>
            <person name="Copeland A."/>
            <person name="Barry K.W."/>
            <person name="Cichocki N."/>
            <person name="Veneault-Fourrey C."/>
            <person name="LaButti K."/>
            <person name="Lindquist E.A."/>
            <person name="Lipzen A."/>
            <person name="Lundell T."/>
            <person name="Morin E."/>
            <person name="Murat C."/>
            <person name="Sun H."/>
            <person name="Tunlid A."/>
            <person name="Henrissat B."/>
            <person name="Grigoriev I.V."/>
            <person name="Hibbett D.S."/>
            <person name="Martin F."/>
            <person name="Nordberg H.P."/>
            <person name="Cantor M.N."/>
            <person name="Hua S.X."/>
        </authorList>
    </citation>
    <scope>NUCLEOTIDE SEQUENCE [LARGE SCALE GENOMIC DNA]</scope>
    <source>
        <strain evidence="3 5">MAFF 305830</strain>
    </source>
</reference>
<protein>
    <recommendedName>
        <fullName evidence="6">Transmembrane protein</fullName>
    </recommendedName>
</protein>
<evidence type="ECO:0008006" key="6">
    <source>
        <dbReference type="Google" id="ProtNLM"/>
    </source>
</evidence>
<dbReference type="HOGENOM" id="CLU_826829_0_0_1"/>
<feature type="region of interest" description="Disordered" evidence="1">
    <location>
        <begin position="1"/>
        <end position="44"/>
    </location>
</feature>
<feature type="transmembrane region" description="Helical" evidence="2">
    <location>
        <begin position="53"/>
        <end position="78"/>
    </location>
</feature>
<evidence type="ECO:0000256" key="1">
    <source>
        <dbReference type="SAM" id="MobiDB-lite"/>
    </source>
</evidence>
<evidence type="ECO:0000313" key="4">
    <source>
        <dbReference type="EMBL" id="KIM22914.1"/>
    </source>
</evidence>
<dbReference type="Proteomes" id="UP000054097">
    <property type="component" value="Unassembled WGS sequence"/>
</dbReference>
<sequence>MSSTATVVDGGDNERGGLSGLVPAPIASNTPAPSTQTGSTGLPEGESGSTNLIYIYSFLSTLFILLCIAILVLLRALVRRRRLDLMFNQVGGESSNDAAQEDADQRQQRQRKKKRQQLGSKPLMSEVWIGSGPVVSESTEALLQPFSVSRAPENENEKKPPFVAAAPLLLDATVELQQQEAVERKSPYPRQVPSFCQLPSSSSCTFDNNEKLGAAAAGGSETGHTSIGHGHSPISPWTPIATPMPLESLCVGVLIAMPRPRVGRDGSARWDEHLGEGEIPELSVGISTVYAPMDSSLVAPEQDIKAVEEPPSAPAREHRRRRRRHIPIPPHMTDYP</sequence>
<evidence type="ECO:0000313" key="5">
    <source>
        <dbReference type="Proteomes" id="UP000054097"/>
    </source>
</evidence>
<keyword evidence="5" id="KW-1185">Reference proteome</keyword>
<dbReference type="EMBL" id="KN824496">
    <property type="protein sequence ID" value="KIM19987.1"/>
    <property type="molecule type" value="Genomic_DNA"/>
</dbReference>
<keyword evidence="2" id="KW-0812">Transmembrane</keyword>
<feature type="region of interest" description="Disordered" evidence="1">
    <location>
        <begin position="302"/>
        <end position="336"/>
    </location>
</feature>
<feature type="compositionally biased region" description="Polar residues" evidence="1">
    <location>
        <begin position="27"/>
        <end position="40"/>
    </location>
</feature>
<reference evidence="3" key="3">
    <citation type="submission" date="2015-02" db="EMBL/GenBank/DDBJ databases">
        <title>Evolutionary Origins and Diversification of the Mycorrhizal Mutualists.</title>
        <authorList>
            <consortium name="DOE Joint Genome Institute"/>
            <consortium name="Mycorrhizal Genomics Consortium"/>
            <person name="Kohler A."/>
            <person name="Kuo A."/>
            <person name="Nagy L.G."/>
            <person name="Floudas D."/>
            <person name="Copeland A."/>
            <person name="Barry K.W."/>
            <person name="Cichocki N."/>
            <person name="Veneault-Fourrey C."/>
            <person name="LaButti K."/>
            <person name="Lindquist E.A."/>
            <person name="Lipzen A."/>
            <person name="Lundell T."/>
            <person name="Morin E."/>
            <person name="Murat C."/>
            <person name="Riley R."/>
            <person name="Ohm R."/>
            <person name="Sun H."/>
            <person name="Tunlid A."/>
            <person name="Henrissat B."/>
            <person name="Grigoriev I.V."/>
            <person name="Hibbett D.S."/>
            <person name="Martin F."/>
        </authorList>
    </citation>
    <scope>NUCLEOTIDE SEQUENCE</scope>
    <source>
        <strain evidence="3">MAFF 305830</strain>
    </source>
</reference>